<organism evidence="2">
    <name type="scientific">viral metagenome</name>
    <dbReference type="NCBI Taxonomy" id="1070528"/>
    <lineage>
        <taxon>unclassified sequences</taxon>
        <taxon>metagenomes</taxon>
        <taxon>organismal metagenomes</taxon>
    </lineage>
</organism>
<gene>
    <name evidence="2" type="ORF">MM415B02274_0002</name>
</gene>
<sequence>MPHNILANDKRYNNYTIGRYTYGSPKVHGYRNTLEIGHFCSIAEGVEIFLDGQHRTKWITTSPLYHLLISKRVYGKPKYGVSSKGPVVIGSDVWIGYKALILSGVTIGDGAVIGAKSVVSKDIPPYAIAVGSPIVVKKYRFTEEQITELLKIQWWNWPEEKIKQNIKLLLSENIEEFIRTFKV</sequence>
<dbReference type="InterPro" id="IPR018357">
    <property type="entry name" value="Hexapep_transf_CS"/>
</dbReference>
<dbReference type="PROSITE" id="PS00101">
    <property type="entry name" value="HEXAPEP_TRANSFERASES"/>
    <property type="match status" value="1"/>
</dbReference>
<dbReference type="CDD" id="cd03349">
    <property type="entry name" value="LbH_XAT"/>
    <property type="match status" value="1"/>
</dbReference>
<dbReference type="SUPFAM" id="SSF51161">
    <property type="entry name" value="Trimeric LpxA-like enzymes"/>
    <property type="match status" value="1"/>
</dbReference>
<dbReference type="InterPro" id="IPR050179">
    <property type="entry name" value="Trans_hexapeptide_repeat"/>
</dbReference>
<dbReference type="GO" id="GO:0016740">
    <property type="term" value="F:transferase activity"/>
    <property type="evidence" value="ECO:0007669"/>
    <property type="project" value="UniProtKB-KW"/>
</dbReference>
<dbReference type="InterPro" id="IPR011004">
    <property type="entry name" value="Trimer_LpxA-like_sf"/>
</dbReference>
<evidence type="ECO:0000256" key="1">
    <source>
        <dbReference type="ARBA" id="ARBA00022679"/>
    </source>
</evidence>
<protein>
    <submittedName>
        <fullName evidence="2">Putative hexapeptide repeat-containing transferase</fullName>
    </submittedName>
</protein>
<dbReference type="Gene3D" id="2.160.10.10">
    <property type="entry name" value="Hexapeptide repeat proteins"/>
    <property type="match status" value="1"/>
</dbReference>
<dbReference type="InterPro" id="IPR001451">
    <property type="entry name" value="Hexapep"/>
</dbReference>
<accession>A0A6M3KTD4</accession>
<dbReference type="PANTHER" id="PTHR43300:SF11">
    <property type="entry name" value="ACETYLTRANSFERASE RV3034C-RELATED"/>
    <property type="match status" value="1"/>
</dbReference>
<dbReference type="AlphaFoldDB" id="A0A6M3KTD4"/>
<dbReference type="EMBL" id="MT142554">
    <property type="protein sequence ID" value="QJA85092.1"/>
    <property type="molecule type" value="Genomic_DNA"/>
</dbReference>
<dbReference type="PANTHER" id="PTHR43300">
    <property type="entry name" value="ACETYLTRANSFERASE"/>
    <property type="match status" value="1"/>
</dbReference>
<reference evidence="2" key="1">
    <citation type="submission" date="2020-03" db="EMBL/GenBank/DDBJ databases">
        <title>The deep terrestrial virosphere.</title>
        <authorList>
            <person name="Holmfeldt K."/>
            <person name="Nilsson E."/>
            <person name="Simone D."/>
            <person name="Lopez-Fernandez M."/>
            <person name="Wu X."/>
            <person name="de Brujin I."/>
            <person name="Lundin D."/>
            <person name="Andersson A."/>
            <person name="Bertilsson S."/>
            <person name="Dopson M."/>
        </authorList>
    </citation>
    <scope>NUCLEOTIDE SEQUENCE</scope>
    <source>
        <strain evidence="2">MM415B02274</strain>
    </source>
</reference>
<proteinExistence type="predicted"/>
<dbReference type="Pfam" id="PF00132">
    <property type="entry name" value="Hexapep"/>
    <property type="match status" value="1"/>
</dbReference>
<name>A0A6M3KTD4_9ZZZZ</name>
<evidence type="ECO:0000313" key="2">
    <source>
        <dbReference type="EMBL" id="QJA85092.1"/>
    </source>
</evidence>
<keyword evidence="1 2" id="KW-0808">Transferase</keyword>